<feature type="transmembrane region" description="Helical" evidence="5">
    <location>
        <begin position="35"/>
        <end position="55"/>
    </location>
</feature>
<organism evidence="6 7">
    <name type="scientific">Lacipirellula parvula</name>
    <dbReference type="NCBI Taxonomy" id="2650471"/>
    <lineage>
        <taxon>Bacteria</taxon>
        <taxon>Pseudomonadati</taxon>
        <taxon>Planctomycetota</taxon>
        <taxon>Planctomycetia</taxon>
        <taxon>Pirellulales</taxon>
        <taxon>Lacipirellulaceae</taxon>
        <taxon>Lacipirellula</taxon>
    </lineage>
</organism>
<reference evidence="7" key="1">
    <citation type="submission" date="2019-10" db="EMBL/GenBank/DDBJ databases">
        <title>Lacipirellula parvula gen. nov., sp. nov., representing a lineage of planctomycetes widespread in freshwater anoxic habitats, and description of the family Lacipirellulaceae.</title>
        <authorList>
            <person name="Dedysh S.N."/>
            <person name="Kulichevskaya I.S."/>
            <person name="Beletsky A.V."/>
            <person name="Rakitin A.L."/>
            <person name="Mardanov A.V."/>
            <person name="Ivanova A.A."/>
            <person name="Saltykova V.X."/>
            <person name="Rijpstra W.I.C."/>
            <person name="Sinninghe Damste J.S."/>
            <person name="Ravin N.V."/>
        </authorList>
    </citation>
    <scope>NUCLEOTIDE SEQUENCE [LARGE SCALE GENOMIC DNA]</scope>
    <source>
        <strain evidence="7">PX69</strain>
    </source>
</reference>
<evidence type="ECO:0000256" key="2">
    <source>
        <dbReference type="ARBA" id="ARBA00022692"/>
    </source>
</evidence>
<evidence type="ECO:0000256" key="1">
    <source>
        <dbReference type="ARBA" id="ARBA00004141"/>
    </source>
</evidence>
<keyword evidence="2 5" id="KW-0812">Transmembrane</keyword>
<dbReference type="Pfam" id="PF02535">
    <property type="entry name" value="Zip"/>
    <property type="match status" value="1"/>
</dbReference>
<feature type="transmembrane region" description="Helical" evidence="5">
    <location>
        <begin position="263"/>
        <end position="280"/>
    </location>
</feature>
<evidence type="ECO:0000256" key="3">
    <source>
        <dbReference type="ARBA" id="ARBA00022989"/>
    </source>
</evidence>
<feature type="transmembrane region" description="Helical" evidence="5">
    <location>
        <begin position="162"/>
        <end position="179"/>
    </location>
</feature>
<feature type="transmembrane region" description="Helical" evidence="5">
    <location>
        <begin position="75"/>
        <end position="91"/>
    </location>
</feature>
<name>A0A5K7XDU6_9BACT</name>
<comment type="subcellular location">
    <subcellularLocation>
        <location evidence="1">Membrane</location>
        <topology evidence="1">Multi-pass membrane protein</topology>
    </subcellularLocation>
</comment>
<dbReference type="InterPro" id="IPR003689">
    <property type="entry name" value="ZIP"/>
</dbReference>
<dbReference type="RefSeq" id="WP_152100429.1">
    <property type="nucleotide sequence ID" value="NZ_AP021861.1"/>
</dbReference>
<evidence type="ECO:0000256" key="4">
    <source>
        <dbReference type="ARBA" id="ARBA00023136"/>
    </source>
</evidence>
<feature type="transmembrane region" description="Helical" evidence="5">
    <location>
        <begin position="6"/>
        <end position="28"/>
    </location>
</feature>
<evidence type="ECO:0000256" key="5">
    <source>
        <dbReference type="SAM" id="Phobius"/>
    </source>
</evidence>
<dbReference type="EMBL" id="AP021861">
    <property type="protein sequence ID" value="BBO34950.1"/>
    <property type="molecule type" value="Genomic_DNA"/>
</dbReference>
<dbReference type="AlphaFoldDB" id="A0A5K7XDU6"/>
<evidence type="ECO:0000313" key="7">
    <source>
        <dbReference type="Proteomes" id="UP000326837"/>
    </source>
</evidence>
<dbReference type="PANTHER" id="PTHR11040">
    <property type="entry name" value="ZINC/IRON TRANSPORTER"/>
    <property type="match status" value="1"/>
</dbReference>
<sequence>MSPIVPLAYYSIIILAASVVGGMLPLWFRLTHRGMQLAVSFVAAMMFGVGMLHMLPHALAEAHAVKATADEAVDFTVMMWVVAGWLTMFFIERFFCYHHHDLETDAAGELHELHEHEHDCGHDHGHHHHDITWSGAAFGLTIHSVIEGVALAASVYHRHDNLPLAGFGTFLVIVLHKPFDSMTIAMLMARGGWSPQIRYAVNGLFALAIPVGIALFLLGIGAESSTGPLLAYSLAFSAGTFLCISLSDLLPELQFHDHDRGKLSVALLLGLALALGVGKLESLVHRHAANATAAASR</sequence>
<dbReference type="KEGG" id="lpav:PLANPX_4562"/>
<keyword evidence="3 5" id="KW-1133">Transmembrane helix</keyword>
<gene>
    <name evidence="6" type="ORF">PLANPX_4562</name>
</gene>
<dbReference type="PANTHER" id="PTHR11040:SF44">
    <property type="entry name" value="PROTEIN ZNTC-RELATED"/>
    <property type="match status" value="1"/>
</dbReference>
<evidence type="ECO:0008006" key="8">
    <source>
        <dbReference type="Google" id="ProtNLM"/>
    </source>
</evidence>
<feature type="transmembrane region" description="Helical" evidence="5">
    <location>
        <begin position="230"/>
        <end position="251"/>
    </location>
</feature>
<dbReference type="GO" id="GO:0005385">
    <property type="term" value="F:zinc ion transmembrane transporter activity"/>
    <property type="evidence" value="ECO:0007669"/>
    <property type="project" value="TreeGrafter"/>
</dbReference>
<feature type="transmembrane region" description="Helical" evidence="5">
    <location>
        <begin position="199"/>
        <end position="218"/>
    </location>
</feature>
<dbReference type="GO" id="GO:0016020">
    <property type="term" value="C:membrane"/>
    <property type="evidence" value="ECO:0007669"/>
    <property type="project" value="UniProtKB-SubCell"/>
</dbReference>
<protein>
    <recommendedName>
        <fullName evidence="8">Zinc transporter</fullName>
    </recommendedName>
</protein>
<keyword evidence="4 5" id="KW-0472">Membrane</keyword>
<evidence type="ECO:0000313" key="6">
    <source>
        <dbReference type="EMBL" id="BBO34950.1"/>
    </source>
</evidence>
<keyword evidence="7" id="KW-1185">Reference proteome</keyword>
<proteinExistence type="predicted"/>
<accession>A0A5K7XDU6</accession>
<dbReference type="Proteomes" id="UP000326837">
    <property type="component" value="Chromosome"/>
</dbReference>